<dbReference type="Gene3D" id="3.30.420.40">
    <property type="match status" value="1"/>
</dbReference>
<dbReference type="EMBL" id="CP158367">
    <property type="protein sequence ID" value="XBX74201.1"/>
    <property type="molecule type" value="Genomic_DNA"/>
</dbReference>
<name>A0AAU7VK41_9FIRM</name>
<dbReference type="PIRSF" id="PIRSF012293">
    <property type="entry name" value="EutA"/>
    <property type="match status" value="1"/>
</dbReference>
<dbReference type="AlphaFoldDB" id="A0AAU7VK41"/>
<sequence>MQDYILSVGIDIGTSTTQLVFSRFAIENTASMMAIPKIQIIDKEVVYRSDIHFTPLLSDTKIDGPAVRQIIEKEYEKAKISYDKVDTGAVIITGETARKENANEILTMLSGMAGDFVVATAGPDLESIIAGKGAGAGKVSKEKNTIVANLDIGGGTTNIAVFQNGEVIDTTCLDIGGRLIKFKEGTREVSYVSKKIKILAEEIGISLKVGQLLSVDDLQKICNRMASILAESVGILPETPLLKEMVTAKPLRKKMAIDYLSFSGGVADCFFQKKDEDPLKYGDIGLVFGQAIHNSSWIKDIELITAIETIGATVVGAGTHTTEISGSTITIASELLPIKNVPILRLNSEDEALEPEKLTERIKEKLDWFALENDNQLVALSMHGIKNPKFQQIQDFAKSIIQGMQKKLGANQPIIVVVEQDMAKILGQSINAHLDKKNPIICIDTIKVDNGDYIDIGKPLAGGKVVPVIIKTLVFSY</sequence>
<reference evidence="1" key="1">
    <citation type="journal article" date="2013" name="Extremophiles">
        <title>Proteinivorax tanatarense gen. nov., sp. nov., an anaerobic, haloalkaliphilic, proteolytic bacterium isolated from a decaying algal bloom, and proposal of Proteinivoraceae fam. nov.</title>
        <authorList>
            <person name="Kevbrin V."/>
            <person name="Boltyanskaya Y."/>
            <person name="Zhilina T."/>
            <person name="Kolganova T."/>
            <person name="Lavrentjeva E."/>
            <person name="Kuznetsov B."/>
        </authorList>
    </citation>
    <scope>NUCLEOTIDE SEQUENCE</scope>
    <source>
        <strain evidence="1">Z-910T</strain>
    </source>
</reference>
<dbReference type="InterPro" id="IPR043129">
    <property type="entry name" value="ATPase_NBD"/>
</dbReference>
<accession>A0AAU7VK41</accession>
<evidence type="ECO:0000313" key="1">
    <source>
        <dbReference type="EMBL" id="XBX74201.1"/>
    </source>
</evidence>
<dbReference type="SUPFAM" id="SSF53067">
    <property type="entry name" value="Actin-like ATPase domain"/>
    <property type="match status" value="1"/>
</dbReference>
<dbReference type="PANTHER" id="PTHR32432">
    <property type="entry name" value="CELL DIVISION PROTEIN FTSA-RELATED"/>
    <property type="match status" value="1"/>
</dbReference>
<dbReference type="PANTHER" id="PTHR32432:SF13">
    <property type="entry name" value="ETHANOLAMINE AMMONIA-LYASE REACTIVASE EUTA"/>
    <property type="match status" value="1"/>
</dbReference>
<reference evidence="1" key="2">
    <citation type="submission" date="2024-06" db="EMBL/GenBank/DDBJ databases">
        <authorList>
            <person name="Petrova K.O."/>
            <person name="Toshchakov S.V."/>
            <person name="Boltjanskaja Y.V."/>
            <person name="Kevbrin V."/>
        </authorList>
    </citation>
    <scope>NUCLEOTIDE SEQUENCE</scope>
    <source>
        <strain evidence="1">Z-910T</strain>
    </source>
</reference>
<gene>
    <name evidence="1" type="primary">eutA</name>
    <name evidence="1" type="ORF">PRVXT_002228</name>
</gene>
<dbReference type="InterPro" id="IPR009377">
    <property type="entry name" value="EutA"/>
</dbReference>
<proteinExistence type="predicted"/>
<dbReference type="Pfam" id="PF06277">
    <property type="entry name" value="EutA"/>
    <property type="match status" value="1"/>
</dbReference>
<organism evidence="1">
    <name type="scientific">Proteinivorax tanatarense</name>
    <dbReference type="NCBI Taxonomy" id="1260629"/>
    <lineage>
        <taxon>Bacteria</taxon>
        <taxon>Bacillati</taxon>
        <taxon>Bacillota</taxon>
        <taxon>Clostridia</taxon>
        <taxon>Eubacteriales</taxon>
        <taxon>Proteinivoracaceae</taxon>
        <taxon>Proteinivorax</taxon>
    </lineage>
</organism>
<dbReference type="NCBIfam" id="NF007992">
    <property type="entry name" value="PRK10719.1-3"/>
    <property type="match status" value="1"/>
</dbReference>
<dbReference type="RefSeq" id="WP_350342959.1">
    <property type="nucleotide sequence ID" value="NZ_CP158367.1"/>
</dbReference>
<protein>
    <submittedName>
        <fullName evidence="1">Ethanolamine ammonia-lyase reactivating factor EutA</fullName>
    </submittedName>
</protein>
<dbReference type="InterPro" id="IPR050696">
    <property type="entry name" value="FtsA/MreB"/>
</dbReference>